<keyword evidence="3" id="KW-0963">Cytoplasm</keyword>
<keyword evidence="6 13" id="KW-0547">Nucleotide-binding</keyword>
<dbReference type="InterPro" id="IPR008266">
    <property type="entry name" value="Tyr_kinase_AS"/>
</dbReference>
<keyword evidence="19" id="KW-1185">Reference proteome</keyword>
<proteinExistence type="inferred from homology"/>
<evidence type="ECO:0000256" key="6">
    <source>
        <dbReference type="ARBA" id="ARBA00022741"/>
    </source>
</evidence>
<dbReference type="SUPFAM" id="SSF55550">
    <property type="entry name" value="SH2 domain"/>
    <property type="match status" value="1"/>
</dbReference>
<dbReference type="Gene3D" id="3.30.505.10">
    <property type="entry name" value="SH2 domain"/>
    <property type="match status" value="1"/>
</dbReference>
<evidence type="ECO:0000256" key="8">
    <source>
        <dbReference type="ARBA" id="ARBA00022840"/>
    </source>
</evidence>
<feature type="compositionally biased region" description="Pro residues" evidence="14">
    <location>
        <begin position="48"/>
        <end position="64"/>
    </location>
</feature>
<dbReference type="Proteomes" id="UP000335636">
    <property type="component" value="Unassembled WGS sequence"/>
</dbReference>
<dbReference type="InterPro" id="IPR011009">
    <property type="entry name" value="Kinase-like_dom_sf"/>
</dbReference>
<dbReference type="FunFam" id="1.10.510.10:FF:000399">
    <property type="entry name" value="Tyrosine-protein kinase"/>
    <property type="match status" value="1"/>
</dbReference>
<feature type="domain" description="Protein kinase" evidence="17">
    <location>
        <begin position="476"/>
        <end position="766"/>
    </location>
</feature>
<dbReference type="GO" id="GO:0005524">
    <property type="term" value="F:ATP binding"/>
    <property type="evidence" value="ECO:0007669"/>
    <property type="project" value="UniProtKB-KW"/>
</dbReference>
<dbReference type="PRINTS" id="PR00452">
    <property type="entry name" value="SH3DOMAIN"/>
</dbReference>
<evidence type="ECO:0000313" key="18">
    <source>
        <dbReference type="EMBL" id="VTJ56702.1"/>
    </source>
</evidence>
<dbReference type="SUPFAM" id="SSF56112">
    <property type="entry name" value="Protein kinase-like (PK-like)"/>
    <property type="match status" value="1"/>
</dbReference>
<feature type="domain" description="SH3" evidence="16">
    <location>
        <begin position="93"/>
        <end position="154"/>
    </location>
</feature>
<keyword evidence="4" id="KW-0597">Phosphoprotein</keyword>
<evidence type="ECO:0000256" key="7">
    <source>
        <dbReference type="ARBA" id="ARBA00022777"/>
    </source>
</evidence>
<dbReference type="EMBL" id="CABDUW010000068">
    <property type="protein sequence ID" value="VTJ56702.1"/>
    <property type="molecule type" value="Genomic_DNA"/>
</dbReference>
<reference evidence="18" key="1">
    <citation type="submission" date="2019-04" db="EMBL/GenBank/DDBJ databases">
        <authorList>
            <person name="Alioto T."/>
            <person name="Alioto T."/>
        </authorList>
    </citation>
    <scope>NUCLEOTIDE SEQUENCE [LARGE SCALE GENOMIC DNA]</scope>
</reference>
<evidence type="ECO:0000256" key="9">
    <source>
        <dbReference type="ARBA" id="ARBA00023137"/>
    </source>
</evidence>
<evidence type="ECO:0000256" key="14">
    <source>
        <dbReference type="SAM" id="MobiDB-lite"/>
    </source>
</evidence>
<comment type="catalytic activity">
    <reaction evidence="10 13">
        <text>L-tyrosyl-[protein] + ATP = O-phospho-L-tyrosyl-[protein] + ADP + H(+)</text>
        <dbReference type="Rhea" id="RHEA:10596"/>
        <dbReference type="Rhea" id="RHEA-COMP:10136"/>
        <dbReference type="Rhea" id="RHEA-COMP:20101"/>
        <dbReference type="ChEBI" id="CHEBI:15378"/>
        <dbReference type="ChEBI" id="CHEBI:30616"/>
        <dbReference type="ChEBI" id="CHEBI:46858"/>
        <dbReference type="ChEBI" id="CHEBI:61978"/>
        <dbReference type="ChEBI" id="CHEBI:456216"/>
        <dbReference type="EC" id="2.7.10.2"/>
    </reaction>
</comment>
<keyword evidence="11" id="KW-0727">SH2 domain</keyword>
<evidence type="ECO:0000256" key="2">
    <source>
        <dbReference type="ARBA" id="ARBA00022443"/>
    </source>
</evidence>
<dbReference type="SMART" id="SM00252">
    <property type="entry name" value="SH2"/>
    <property type="match status" value="1"/>
</dbReference>
<comment type="similarity">
    <text evidence="13">Belongs to the protein kinase superfamily. Tyr protein kinase family.</text>
</comment>
<keyword evidence="5 13" id="KW-0808">Transferase</keyword>
<evidence type="ECO:0000256" key="3">
    <source>
        <dbReference type="ARBA" id="ARBA00022490"/>
    </source>
</evidence>
<keyword evidence="9 13" id="KW-0829">Tyrosine-protein kinase</keyword>
<dbReference type="GO" id="GO:0005737">
    <property type="term" value="C:cytoplasm"/>
    <property type="evidence" value="ECO:0007669"/>
    <property type="project" value="UniProtKB-SubCell"/>
</dbReference>
<comment type="subcellular location">
    <subcellularLocation>
        <location evidence="1">Cytoplasm</location>
    </subcellularLocation>
</comment>
<dbReference type="InterPro" id="IPR001452">
    <property type="entry name" value="SH3_domain"/>
</dbReference>
<dbReference type="PROSITE" id="PS50002">
    <property type="entry name" value="SH3"/>
    <property type="match status" value="1"/>
</dbReference>
<dbReference type="SUPFAM" id="SSF50044">
    <property type="entry name" value="SH3-domain"/>
    <property type="match status" value="1"/>
</dbReference>
<comment type="caution">
    <text evidence="18">The sequence shown here is derived from an EMBL/GenBank/DDBJ whole genome shotgun (WGS) entry which is preliminary data.</text>
</comment>
<dbReference type="InterPro" id="IPR036028">
    <property type="entry name" value="SH3-like_dom_sf"/>
</dbReference>
<dbReference type="SMART" id="SM00326">
    <property type="entry name" value="SH3"/>
    <property type="match status" value="1"/>
</dbReference>
<dbReference type="Gene3D" id="1.10.510.10">
    <property type="entry name" value="Transferase(Phosphotransferase) domain 1"/>
    <property type="match status" value="1"/>
</dbReference>
<keyword evidence="7 13" id="KW-0418">Kinase</keyword>
<dbReference type="PRINTS" id="PR00401">
    <property type="entry name" value="SH2DOMAIN"/>
</dbReference>
<dbReference type="EC" id="2.7.10.2" evidence="13"/>
<dbReference type="FunFam" id="2.30.30.40:FF:000234">
    <property type="entry name" value="Tyrosine-protein kinase"/>
    <property type="match status" value="1"/>
</dbReference>
<keyword evidence="2 12" id="KW-0728">SH3 domain</keyword>
<dbReference type="Gene3D" id="2.30.30.40">
    <property type="entry name" value="SH3 Domains"/>
    <property type="match status" value="1"/>
</dbReference>
<evidence type="ECO:0000256" key="5">
    <source>
        <dbReference type="ARBA" id="ARBA00022679"/>
    </source>
</evidence>
<feature type="region of interest" description="Disordered" evidence="14">
    <location>
        <begin position="39"/>
        <end position="92"/>
    </location>
</feature>
<dbReference type="PROSITE" id="PS50011">
    <property type="entry name" value="PROTEIN_KINASE_DOM"/>
    <property type="match status" value="1"/>
</dbReference>
<accession>A0A5E4AJP8</accession>
<evidence type="ECO:0000256" key="10">
    <source>
        <dbReference type="ARBA" id="ARBA00051245"/>
    </source>
</evidence>
<dbReference type="InterPro" id="IPR050198">
    <property type="entry name" value="Non-receptor_tyrosine_kinases"/>
</dbReference>
<evidence type="ECO:0000313" key="19">
    <source>
        <dbReference type="Proteomes" id="UP000335636"/>
    </source>
</evidence>
<dbReference type="InterPro" id="IPR020635">
    <property type="entry name" value="Tyr_kinase_cat_dom"/>
</dbReference>
<dbReference type="Pfam" id="PF00017">
    <property type="entry name" value="SH2"/>
    <property type="match status" value="1"/>
</dbReference>
<dbReference type="Pfam" id="PF07714">
    <property type="entry name" value="PK_Tyr_Ser-Thr"/>
    <property type="match status" value="1"/>
</dbReference>
<evidence type="ECO:0000256" key="13">
    <source>
        <dbReference type="RuleBase" id="RU362096"/>
    </source>
</evidence>
<organism evidence="18 19">
    <name type="scientific">Marmota monax</name>
    <name type="common">Woodchuck</name>
    <dbReference type="NCBI Taxonomy" id="9995"/>
    <lineage>
        <taxon>Eukaryota</taxon>
        <taxon>Metazoa</taxon>
        <taxon>Chordata</taxon>
        <taxon>Craniata</taxon>
        <taxon>Vertebrata</taxon>
        <taxon>Euteleostomi</taxon>
        <taxon>Mammalia</taxon>
        <taxon>Eutheria</taxon>
        <taxon>Euarchontoglires</taxon>
        <taxon>Glires</taxon>
        <taxon>Rodentia</taxon>
        <taxon>Sciuromorpha</taxon>
        <taxon>Sciuridae</taxon>
        <taxon>Xerinae</taxon>
        <taxon>Marmotini</taxon>
        <taxon>Marmota</taxon>
    </lineage>
</organism>
<protein>
    <recommendedName>
        <fullName evidence="13">Tyrosine-protein kinase</fullName>
        <ecNumber evidence="13">2.7.10.2</ecNumber>
    </recommendedName>
</protein>
<gene>
    <name evidence="18" type="ORF">MONAX_5E038806</name>
</gene>
<dbReference type="PROSITE" id="PS00109">
    <property type="entry name" value="PROTEIN_KINASE_TYR"/>
    <property type="match status" value="1"/>
</dbReference>
<dbReference type="PRINTS" id="PR00109">
    <property type="entry name" value="TYRKINASE"/>
</dbReference>
<dbReference type="FunFam" id="3.30.505.10:FF:000078">
    <property type="entry name" value="Tyrosine-protein kinase"/>
    <property type="match status" value="1"/>
</dbReference>
<dbReference type="InterPro" id="IPR036860">
    <property type="entry name" value="SH2_dom_sf"/>
</dbReference>
<dbReference type="SMART" id="SM00219">
    <property type="entry name" value="TyrKc"/>
    <property type="match status" value="1"/>
</dbReference>
<evidence type="ECO:0000256" key="1">
    <source>
        <dbReference type="ARBA" id="ARBA00004496"/>
    </source>
</evidence>
<dbReference type="InterPro" id="IPR000719">
    <property type="entry name" value="Prot_kinase_dom"/>
</dbReference>
<evidence type="ECO:0000256" key="4">
    <source>
        <dbReference type="ARBA" id="ARBA00022553"/>
    </source>
</evidence>
<feature type="domain" description="SH2" evidence="15">
    <location>
        <begin position="162"/>
        <end position="254"/>
    </location>
</feature>
<dbReference type="PROSITE" id="PS50001">
    <property type="entry name" value="SH2"/>
    <property type="match status" value="1"/>
</dbReference>
<evidence type="ECO:0000256" key="12">
    <source>
        <dbReference type="PROSITE-ProRule" id="PRU00192"/>
    </source>
</evidence>
<keyword evidence="8 13" id="KW-0067">ATP-binding</keyword>
<evidence type="ECO:0000259" key="17">
    <source>
        <dbReference type="PROSITE" id="PS50011"/>
    </source>
</evidence>
<sequence length="771" mass="83272">MHLQRQPSPTPPKGAEPFLRKRLAFLTFWDKIWRRVSQRAASPGPGALTPPSPAQSRSPPPAQRPSPRLAQRPNPPPAQRPSPPQSPESRSAPPAQLFHALYDFTARCAEELSVTRGDRLYALKEEGDCIFARRLSSPRSTGLVPINYVAKATPEMLSDQPWYFCEINRTQAQQLLLSPANAPGAFLIRPSESSLGDYSLSVRAQAKVCHYRISTAPGGGLYLQEGRLFPSLQSLLAYYKANWKLIQNPLLQPCVPQVGLTGPCSWEPPGLSLRVAQPVPGPAPPGGSESQWLLCPPLGVALWLLEERCGGSLWGGMGAPHSAGQEAVAVTSRGRHPQLSQALKAEVSGGSASPPMGLNPGTAPELCSRARAEPSGFSGLIMTAQSGAVMNVCGRISGRLRRSPGLGRMSLGEKRCPRPDVGALCRKNQEAGPCQKPTLPSPPVHFARGVAGRALSCLPCRGPQHRTSGSDLAQNLSLGRSWVKATSGKCGKACGRALCPWQGSVPVAVKTIKSGEALRLKPAWGGSGGGMGGPGAVSSPAANMKLADLAKEIEALKTLRHERLIRLYAVCSDGEPVYIVTELMCKGSLQSYLGSPEGRALSLPLLLSFACQVAEGMGYLEEQRVVHRDLAARNVLVGNDLTCKVADFGLARLLKDDVYSPSSGFKIPVKWTAPEAANYRVFTQKSDIWSFGILLYEIFTYGQCPYEGMSNQETLQQISRGYRLPCPATCPAEVYTLMLRCWKDSPEERPTFAMLWEKLGTMHRHLHLALL</sequence>
<name>A0A5E4AJP8_MARMO</name>
<dbReference type="InterPro" id="IPR000980">
    <property type="entry name" value="SH2"/>
</dbReference>
<evidence type="ECO:0000259" key="16">
    <source>
        <dbReference type="PROSITE" id="PS50002"/>
    </source>
</evidence>
<evidence type="ECO:0000256" key="11">
    <source>
        <dbReference type="PROSITE-ProRule" id="PRU00191"/>
    </source>
</evidence>
<dbReference type="Pfam" id="PF14604">
    <property type="entry name" value="SH3_9"/>
    <property type="match status" value="1"/>
</dbReference>
<dbReference type="GO" id="GO:0004715">
    <property type="term" value="F:non-membrane spanning protein tyrosine kinase activity"/>
    <property type="evidence" value="ECO:0007669"/>
    <property type="project" value="UniProtKB-EC"/>
</dbReference>
<dbReference type="InterPro" id="IPR001245">
    <property type="entry name" value="Ser-Thr/Tyr_kinase_cat_dom"/>
</dbReference>
<dbReference type="PANTHER" id="PTHR24418">
    <property type="entry name" value="TYROSINE-PROTEIN KINASE"/>
    <property type="match status" value="1"/>
</dbReference>
<evidence type="ECO:0000259" key="15">
    <source>
        <dbReference type="PROSITE" id="PS50001"/>
    </source>
</evidence>
<dbReference type="AlphaFoldDB" id="A0A5E4AJP8"/>
<feature type="compositionally biased region" description="Pro residues" evidence="14">
    <location>
        <begin position="73"/>
        <end position="86"/>
    </location>
</feature>